<sequence>MAGDQKDPRYIGYQDYGEVKYQFDKTLKNNADEKRFENIIKYITNEQHQLYLNNDTLKKLHNVLSNDHALSSGMKRNYCSYINHWLNKEVQKTGNDVNESYFNIFKKFSEKLSIEKTKRKDQSCKDYFFDLGDKTINNMEFLYNMYDVYNQINSHSPDDKVKGCGKLELLSLNYRQSVYDYYVKNEDKDLYNKLEYIIGSIDQMTRIKTTSPCTQTIYFTKPRELENLLKEEAQKKADEEAAARKVQEETARQAKEKEDLEHQKSLQSKGLLSRTSDNELQERRHDNGDFHSTSYLTRSEGLVTSRLQIPTENFDSSEWRKSPKESLFAKGYTPPGQIEYTLEGRGQQSGLDQEQGDKGKTIPGTSFSSSGFPGYITEVLGSVEPGPVLGVSGGMGVLFLLFKYTPVGSFFGGRSGRFRQIPRSFGGFQPDFANFQDYDGGYIRYGPMSISSLAE</sequence>
<protein>
    <submittedName>
        <fullName evidence="2">VIR protein</fullName>
    </submittedName>
</protein>
<dbReference type="AlphaFoldDB" id="A0A565A5K7"/>
<dbReference type="VEuPathDB" id="PlasmoDB:PVX_121345"/>
<dbReference type="VEuPathDB" id="PlasmoDB:PVW1_080005000"/>
<evidence type="ECO:0000313" key="2">
    <source>
        <dbReference type="EMBL" id="VUZ99813.1"/>
    </source>
</evidence>
<organism evidence="2">
    <name type="scientific">Plasmodium vivax</name>
    <name type="common">malaria parasite P. vivax</name>
    <dbReference type="NCBI Taxonomy" id="5855"/>
    <lineage>
        <taxon>Eukaryota</taxon>
        <taxon>Sar</taxon>
        <taxon>Alveolata</taxon>
        <taxon>Apicomplexa</taxon>
        <taxon>Aconoidasida</taxon>
        <taxon>Haemosporida</taxon>
        <taxon>Plasmodiidae</taxon>
        <taxon>Plasmodium</taxon>
        <taxon>Plasmodium (Plasmodium)</taxon>
    </lineage>
</organism>
<reference evidence="2" key="1">
    <citation type="submission" date="2016-07" db="EMBL/GenBank/DDBJ databases">
        <authorList>
            <consortium name="Pathogen Informatics"/>
        </authorList>
    </citation>
    <scope>NUCLEOTIDE SEQUENCE</scope>
</reference>
<evidence type="ECO:0000256" key="1">
    <source>
        <dbReference type="SAM" id="MobiDB-lite"/>
    </source>
</evidence>
<feature type="region of interest" description="Disordered" evidence="1">
    <location>
        <begin position="234"/>
        <end position="293"/>
    </location>
</feature>
<dbReference type="VEuPathDB" id="PlasmoDB:PVP01_0005270"/>
<dbReference type="Proteomes" id="UP000220605">
    <property type="component" value="Unassembled WGS sequence"/>
</dbReference>
<dbReference type="OrthoDB" id="389504at2759"/>
<name>A0A565A5K7_PLAVI</name>
<gene>
    <name evidence="2" type="ORF">PVP01_0005270</name>
</gene>
<feature type="compositionally biased region" description="Basic and acidic residues" evidence="1">
    <location>
        <begin position="276"/>
        <end position="289"/>
    </location>
</feature>
<dbReference type="EMBL" id="FLZR02000015">
    <property type="protein sequence ID" value="VUZ99813.1"/>
    <property type="molecule type" value="Genomic_DNA"/>
</dbReference>
<proteinExistence type="predicted"/>
<feature type="compositionally biased region" description="Polar residues" evidence="1">
    <location>
        <begin position="265"/>
        <end position="275"/>
    </location>
</feature>
<dbReference type="VEuPathDB" id="PlasmoDB:PVPAM_110068800"/>
<dbReference type="Pfam" id="PF05795">
    <property type="entry name" value="Plasmodium_Vir"/>
    <property type="match status" value="1"/>
</dbReference>
<feature type="compositionally biased region" description="Basic and acidic residues" evidence="1">
    <location>
        <begin position="234"/>
        <end position="264"/>
    </location>
</feature>
<accession>A0A565A5K7</accession>
<dbReference type="InterPro" id="IPR008780">
    <property type="entry name" value="Plasmodium_Vir"/>
</dbReference>
<feature type="region of interest" description="Disordered" evidence="1">
    <location>
        <begin position="346"/>
        <end position="366"/>
    </location>
</feature>